<dbReference type="EMBL" id="JAMTCJ010000001">
    <property type="protein sequence ID" value="MCP2174772.1"/>
    <property type="molecule type" value="Genomic_DNA"/>
</dbReference>
<reference evidence="3 4" key="1">
    <citation type="submission" date="2022-06" db="EMBL/GenBank/DDBJ databases">
        <title>Genomic Encyclopedia of Archaeal and Bacterial Type Strains, Phase II (KMG-II): from individual species to whole genera.</title>
        <authorList>
            <person name="Goeker M."/>
        </authorList>
    </citation>
    <scope>NUCLEOTIDE SEQUENCE [LARGE SCALE GENOMIC DNA]</scope>
    <source>
        <strain evidence="3 4">DSM 44693</strain>
    </source>
</reference>
<proteinExistence type="predicted"/>
<organism evidence="3 4">
    <name type="scientific">Williamsia maris</name>
    <dbReference type="NCBI Taxonomy" id="72806"/>
    <lineage>
        <taxon>Bacteria</taxon>
        <taxon>Bacillati</taxon>
        <taxon>Actinomycetota</taxon>
        <taxon>Actinomycetes</taxon>
        <taxon>Mycobacteriales</taxon>
        <taxon>Nocardiaceae</taxon>
        <taxon>Williamsia</taxon>
    </lineage>
</organism>
<feature type="domain" description="Rv3651-like C-terminal" evidence="2">
    <location>
        <begin position="220"/>
        <end position="301"/>
    </location>
</feature>
<name>A0ABT1H942_9NOCA</name>
<dbReference type="InterPro" id="IPR048578">
    <property type="entry name" value="Rv3651-like_C"/>
</dbReference>
<comment type="caution">
    <text evidence="3">The sequence shown here is derived from an EMBL/GenBank/DDBJ whole genome shotgun (WGS) entry which is preliminary data.</text>
</comment>
<evidence type="ECO:0000313" key="4">
    <source>
        <dbReference type="Proteomes" id="UP001206895"/>
    </source>
</evidence>
<evidence type="ECO:0000313" key="3">
    <source>
        <dbReference type="EMBL" id="MCP2174772.1"/>
    </source>
</evidence>
<protein>
    <recommendedName>
        <fullName evidence="2">Rv3651-like C-terminal domain-containing protein</fullName>
    </recommendedName>
</protein>
<evidence type="ECO:0000256" key="1">
    <source>
        <dbReference type="SAM" id="MobiDB-lite"/>
    </source>
</evidence>
<gene>
    <name evidence="3" type="ORF">LX13_000579</name>
</gene>
<sequence length="340" mass="35964">MVSSAGWTLVDLREPGSPTVLFRGGRVRQRTSLSRALVDAVGTRRAREIAGAVDRWADATADPTPGDLEVDGVRCRPVAGPTGRLRAAWLSTGGADDSNPPAAVAFDWDTDERVFRTPAGAGALVGRPLVEVRESGVTSADALRFVEVDDTLGLVQAMLANEPTEWSGPATLRRPDGPVAAVANLIPATAHRGLSGVVFEVPGAPAAAPVESMAMSTVARMSNVHVVVMDVSKMRVLRWLTDPPAGVAWKGQRDNRDTPHPDDVARIFVVAAAVLDGSSRRGELNTIRLRRQQGGWLVVDAVGELVEGSDPPLLIISMIERGTSDEPDPVPVDDDGHPGL</sequence>
<dbReference type="Pfam" id="PF21043">
    <property type="entry name" value="Rv3651-like_C"/>
    <property type="match status" value="1"/>
</dbReference>
<accession>A0ABT1H942</accession>
<dbReference type="RefSeq" id="WP_253659798.1">
    <property type="nucleotide sequence ID" value="NZ_BAAAJQ010000001.1"/>
</dbReference>
<dbReference type="Proteomes" id="UP001206895">
    <property type="component" value="Unassembled WGS sequence"/>
</dbReference>
<keyword evidence="4" id="KW-1185">Reference proteome</keyword>
<evidence type="ECO:0000259" key="2">
    <source>
        <dbReference type="Pfam" id="PF21043"/>
    </source>
</evidence>
<feature type="region of interest" description="Disordered" evidence="1">
    <location>
        <begin position="320"/>
        <end position="340"/>
    </location>
</feature>